<dbReference type="Proteomes" id="UP000005222">
    <property type="component" value="Chromosome K"/>
</dbReference>
<dbReference type="EMBL" id="FO082049">
    <property type="protein sequence ID" value="CCE83224.1"/>
    <property type="molecule type" value="Genomic_DNA"/>
</dbReference>
<evidence type="ECO:0000259" key="3">
    <source>
        <dbReference type="Pfam" id="PF20640"/>
    </source>
</evidence>
<evidence type="ECO:0000313" key="6">
    <source>
        <dbReference type="Proteomes" id="UP000005222"/>
    </source>
</evidence>
<gene>
    <name evidence="4" type="primary">Piso0_003796</name>
    <name evidence="4" type="ORF">GNLVRS01_PISO0K02760g</name>
    <name evidence="5" type="ORF">GNLVRS01_PISO0L02761g</name>
</gene>
<proteinExistence type="predicted"/>
<dbReference type="OMA" id="GRYRTIE"/>
<name>G8Y8B8_PICSO</name>
<evidence type="ECO:0000313" key="5">
    <source>
        <dbReference type="EMBL" id="CCE84255.1"/>
    </source>
</evidence>
<keyword evidence="6" id="KW-1185">Reference proteome</keyword>
<evidence type="ECO:0000256" key="1">
    <source>
        <dbReference type="SAM" id="MobiDB-lite"/>
    </source>
</evidence>
<dbReference type="GO" id="GO:0042790">
    <property type="term" value="P:nucleolar large rRNA transcription by RNA polymerase I"/>
    <property type="evidence" value="ECO:0007669"/>
    <property type="project" value="TreeGrafter"/>
</dbReference>
<dbReference type="OrthoDB" id="4090074at2759"/>
<reference evidence="6" key="2">
    <citation type="journal article" date="2012" name="G3 (Bethesda)">
        <title>Pichia sorbitophila, an interspecies yeast hybrid reveals early steps of genome resolution following polyploidization.</title>
        <authorList>
            <person name="Leh Louis V."/>
            <person name="Despons L."/>
            <person name="Friedrich A."/>
            <person name="Martin T."/>
            <person name="Durrens P."/>
            <person name="Casaregola S."/>
            <person name="Neuveglise C."/>
            <person name="Fairhead C."/>
            <person name="Marck C."/>
            <person name="Cruz J.A."/>
            <person name="Straub M.L."/>
            <person name="Kugler V."/>
            <person name="Sacerdot C."/>
            <person name="Uzunov Z."/>
            <person name="Thierry A."/>
            <person name="Weiss S."/>
            <person name="Bleykasten C."/>
            <person name="De Montigny J."/>
            <person name="Jacques N."/>
            <person name="Jung P."/>
            <person name="Lemaire M."/>
            <person name="Mallet S."/>
            <person name="Morel G."/>
            <person name="Richard G.F."/>
            <person name="Sarkar A."/>
            <person name="Savel G."/>
            <person name="Schacherer J."/>
            <person name="Seret M.L."/>
            <person name="Talla E."/>
            <person name="Samson G."/>
            <person name="Jubin C."/>
            <person name="Poulain J."/>
            <person name="Vacherie B."/>
            <person name="Barbe V."/>
            <person name="Pelletier E."/>
            <person name="Sherman D.J."/>
            <person name="Westhof E."/>
            <person name="Weissenbach J."/>
            <person name="Baret P.V."/>
            <person name="Wincker P."/>
            <person name="Gaillardin C."/>
            <person name="Dujon B."/>
            <person name="Souciet J.L."/>
        </authorList>
    </citation>
    <scope>NUCLEOTIDE SEQUENCE [LARGE SCALE GENOMIC DNA]</scope>
    <source>
        <strain evidence="6">ATCC MYA-4447 / BCRC 22081 / CBS 7064 / NBRC 10061 / NRRL Y-12695</strain>
    </source>
</reference>
<dbReference type="InParanoid" id="G8Y8B8"/>
<feature type="compositionally biased region" description="Polar residues" evidence="1">
    <location>
        <begin position="799"/>
        <end position="852"/>
    </location>
</feature>
<feature type="compositionally biased region" description="Basic residues" evidence="1">
    <location>
        <begin position="853"/>
        <end position="864"/>
    </location>
</feature>
<dbReference type="PANTHER" id="PTHR28221">
    <property type="entry name" value="RNA POLYMERASE I-SPECIFIC TRANSCRIPTION INITIATION FACTOR RRN6"/>
    <property type="match status" value="1"/>
</dbReference>
<dbReference type="STRING" id="559304.G8Y8B8"/>
<dbReference type="GO" id="GO:0001179">
    <property type="term" value="F:RNA polymerase I general transcription initiation factor binding"/>
    <property type="evidence" value="ECO:0007669"/>
    <property type="project" value="TreeGrafter"/>
</dbReference>
<dbReference type="InterPro" id="IPR048537">
    <property type="entry name" value="RRN6_HB"/>
</dbReference>
<dbReference type="HOGENOM" id="CLU_358617_0_0_1"/>
<dbReference type="InterPro" id="IPR019350">
    <property type="entry name" value="RNA_pol_I-sp_TIF_RRN6-like"/>
</dbReference>
<dbReference type="EMBL" id="FO082048">
    <property type="protein sequence ID" value="CCE84255.1"/>
    <property type="molecule type" value="Genomic_DNA"/>
</dbReference>
<dbReference type="GO" id="GO:0001163">
    <property type="term" value="F:RNA polymerase I transcription regulatory region sequence-specific DNA binding"/>
    <property type="evidence" value="ECO:0007669"/>
    <property type="project" value="TreeGrafter"/>
</dbReference>
<evidence type="ECO:0000259" key="2">
    <source>
        <dbReference type="Pfam" id="PF10214"/>
    </source>
</evidence>
<dbReference type="AlphaFoldDB" id="G8Y8B8"/>
<protein>
    <submittedName>
        <fullName evidence="4">Piso0_003796 protein</fullName>
    </submittedName>
</protein>
<dbReference type="Proteomes" id="UP000005222">
    <property type="component" value="Chromosome L"/>
</dbReference>
<dbReference type="FunCoup" id="G8Y8B8">
    <property type="interactions" value="31"/>
</dbReference>
<dbReference type="PANTHER" id="PTHR28221:SF2">
    <property type="entry name" value="RNA POLYMERASE I-SPECIFIC TRANSCRIPTION INITIATION FACTOR RRN6"/>
    <property type="match status" value="1"/>
</dbReference>
<feature type="domain" description="RRN6 beta-propeller" evidence="2">
    <location>
        <begin position="121"/>
        <end position="462"/>
    </location>
</feature>
<organism evidence="4 6">
    <name type="scientific">Pichia sorbitophila (strain ATCC MYA-4447 / BCRC 22081 / CBS 7064 / NBRC 10061 / NRRL Y-12695)</name>
    <name type="common">Hybrid yeast</name>
    <dbReference type="NCBI Taxonomy" id="559304"/>
    <lineage>
        <taxon>Eukaryota</taxon>
        <taxon>Fungi</taxon>
        <taxon>Dikarya</taxon>
        <taxon>Ascomycota</taxon>
        <taxon>Saccharomycotina</taxon>
        <taxon>Pichiomycetes</taxon>
        <taxon>Debaryomycetaceae</taxon>
        <taxon>Millerozyma</taxon>
    </lineage>
</organism>
<feature type="domain" description="RRN6 helical bundle" evidence="3">
    <location>
        <begin position="591"/>
        <end position="722"/>
    </location>
</feature>
<reference evidence="4" key="1">
    <citation type="submission" date="2011-10" db="EMBL/GenBank/DDBJ databases">
        <authorList>
            <person name="Genoscope - CEA"/>
        </authorList>
    </citation>
    <scope>NUCLEOTIDE SEQUENCE</scope>
</reference>
<dbReference type="eggNOG" id="ENOG502QRAW">
    <property type="taxonomic scope" value="Eukaryota"/>
</dbReference>
<dbReference type="GO" id="GO:0070860">
    <property type="term" value="C:RNA polymerase I core factor complex"/>
    <property type="evidence" value="ECO:0007669"/>
    <property type="project" value="TreeGrafter"/>
</dbReference>
<evidence type="ECO:0000313" key="4">
    <source>
        <dbReference type="EMBL" id="CCE83224.1"/>
    </source>
</evidence>
<feature type="region of interest" description="Disordered" evidence="1">
    <location>
        <begin position="799"/>
        <end position="864"/>
    </location>
</feature>
<dbReference type="Pfam" id="PF10214">
    <property type="entry name" value="Rrn6_beta-prop"/>
    <property type="match status" value="1"/>
</dbReference>
<dbReference type="Pfam" id="PF20640">
    <property type="entry name" value="Rrn6_HB"/>
    <property type="match status" value="1"/>
</dbReference>
<accession>G8Y8B8</accession>
<sequence>MWPYKKGLGVQLSYGVNGNGIVESREVNVDEEGDIELHPHVVFPRLRNKGINLHRLKNSKAVLVNQQEDNHWDIDERDYSLAEQISENLEYLTRNGTYVPQDLFKSHAIEGDYLISNEVYDPTYDSLTCTFRIRNHDDVVSKVFVYVTGETGCILNLCEMRMSTHRLFSSKKGTYHGIANIPDLGKPFKVTISEPIKQVGSKEASNALQPFPIIIVRTDHKIFVLTSEPSEKGKKGVNFGLEMIGEIGYGSLKGHEFAHFSFDPYEDFQFSVIDVKGNFGFWEIKYGPRNKSVKRIQLKRNEMEETLPNTSEYSIHDPLELSNWKKIFWGNSNTNILAFSRSSITQFEVDKSAKGERLVTFNTWSTLQDVQYSNNHDFLFVLTSKEIIWFKVGPTLERLLSWKHFLDDNDPSLRISFMETTCDKGETSFLCIIYSAVSPIMTIYNFGIRNEKPHSLKDPYFIERTEDSAINQNNLRGVFITELNADFFGTKDDNDITMESQNAEDAKVYGIFTLNNNLRLTVTCFTDIPGLEMKSKHLLYENRSDLSSSTESLNHINSHRKEKDRYFKRFSKEEFLNFLDTALLGRELTPENDEVKQIQEYAFKLGEATRYLATNKQSTRQNFTSLIDIPDGLPKGITNITEFDSMIEQLGMFYSSKGITVFNLVPAFKEDMLDFIGDTKKNDRSELLSLFEALNEFYQELPANFAESNATKRTAIILYLSLLKLHLSKEEEEIDYERLFNEEYDGASSEIKAVLNSWSEATESTNESETPSSSQFQESLAIMSSMPSIKIMSQMNDNTNVASSQRGSELPSSQIDEPSLRFQTSNSQNTVSRLNSQQTQRSLASQTGSSSQKRMKKKRKRGFA</sequence>
<dbReference type="InterPro" id="IPR048535">
    <property type="entry name" value="RRN6_beta-prop"/>
</dbReference>